<evidence type="ECO:0000313" key="4">
    <source>
        <dbReference type="EMBL" id="RMZ33524.1"/>
    </source>
</evidence>
<dbReference type="OrthoDB" id="1930760at2759"/>
<evidence type="ECO:0000313" key="5">
    <source>
        <dbReference type="Proteomes" id="UP000281677"/>
    </source>
</evidence>
<dbReference type="Proteomes" id="UP000281677">
    <property type="component" value="Unassembled WGS sequence"/>
</dbReference>
<accession>A0A3M7J6Y3</accession>
<dbReference type="Gene3D" id="2.130.10.10">
    <property type="entry name" value="YVTN repeat-like/Quinoprotein amine dehydrogenase"/>
    <property type="match status" value="1"/>
</dbReference>
<reference evidence="4 5" key="1">
    <citation type="journal article" date="2018" name="BMC Genomics">
        <title>Genomic evidence for intraspecific hybridization in a clonal and extremely halotolerant yeast.</title>
        <authorList>
            <person name="Gostincar C."/>
            <person name="Stajich J.E."/>
            <person name="Zupancic J."/>
            <person name="Zalar P."/>
            <person name="Gunde-Cimerman N."/>
        </authorList>
    </citation>
    <scope>NUCLEOTIDE SEQUENCE [LARGE SCALE GENOMIC DNA]</scope>
    <source>
        <strain evidence="4 5">EXF-120</strain>
    </source>
</reference>
<dbReference type="InterPro" id="IPR036322">
    <property type="entry name" value="WD40_repeat_dom_sf"/>
</dbReference>
<dbReference type="PANTHER" id="PTHR46042">
    <property type="entry name" value="DIPHTHINE METHYLTRANSFERASE"/>
    <property type="match status" value="1"/>
</dbReference>
<dbReference type="VEuPathDB" id="FungiDB:BTJ68_00339"/>
<comment type="caution">
    <text evidence="4">The sequence shown here is derived from an EMBL/GenBank/DDBJ whole genome shotgun (WGS) entry which is preliminary data.</text>
</comment>
<dbReference type="GO" id="GO:0005737">
    <property type="term" value="C:cytoplasm"/>
    <property type="evidence" value="ECO:0007669"/>
    <property type="project" value="TreeGrafter"/>
</dbReference>
<keyword evidence="1" id="KW-0853">WD repeat</keyword>
<comment type="pathway">
    <text evidence="3">Protein modification.</text>
</comment>
<evidence type="ECO:0008006" key="6">
    <source>
        <dbReference type="Google" id="ProtNLM"/>
    </source>
</evidence>
<name>A0A3M7J6Y3_HORWE</name>
<keyword evidence="2" id="KW-0677">Repeat</keyword>
<gene>
    <name evidence="4" type="ORF">D0859_02324</name>
</gene>
<dbReference type="InterPro" id="IPR015943">
    <property type="entry name" value="WD40/YVTN_repeat-like_dom_sf"/>
</dbReference>
<evidence type="ECO:0000256" key="3">
    <source>
        <dbReference type="ARBA" id="ARBA00043952"/>
    </source>
</evidence>
<dbReference type="AlphaFoldDB" id="A0A3M7J6Y3"/>
<dbReference type="GO" id="GO:0017183">
    <property type="term" value="P:protein histidyl modification to diphthamide"/>
    <property type="evidence" value="ECO:0007669"/>
    <property type="project" value="TreeGrafter"/>
</dbReference>
<evidence type="ECO:0000256" key="1">
    <source>
        <dbReference type="ARBA" id="ARBA00022574"/>
    </source>
</evidence>
<sequence>MFSHSLEAWWLAFSPSSSGALELYSGGDDQVLQRSVEGEEPEQCTSLWQDRRIHQAGVTYILPLSPDLILTGSYDDHIRLISAPTVGRRQVLAEANLGGGVWRIKLLSHHQVGGENTPSGASTALSDTPEIGSERGIVILASCMYAGTRVLRLNRQADDGEWHFEILGRFEEHQSMNYASDVQPENGDRKLIVSTSFYDKLLCLWRFDLGTGA</sequence>
<dbReference type="SUPFAM" id="SSF50978">
    <property type="entry name" value="WD40 repeat-like"/>
    <property type="match status" value="1"/>
</dbReference>
<dbReference type="EMBL" id="QWIT01000042">
    <property type="protein sequence ID" value="RMZ33524.1"/>
    <property type="molecule type" value="Genomic_DNA"/>
</dbReference>
<dbReference type="InterPro" id="IPR052415">
    <property type="entry name" value="Diphthine_MTase"/>
</dbReference>
<protein>
    <recommendedName>
        <fullName evidence="6">Diphthine methyltransferase</fullName>
    </recommendedName>
</protein>
<dbReference type="PANTHER" id="PTHR46042:SF1">
    <property type="entry name" value="DIPHTHINE METHYLTRANSFERASE"/>
    <property type="match status" value="1"/>
</dbReference>
<evidence type="ECO:0000256" key="2">
    <source>
        <dbReference type="ARBA" id="ARBA00022737"/>
    </source>
</evidence>
<proteinExistence type="predicted"/>
<dbReference type="GO" id="GO:0061685">
    <property type="term" value="F:diphthine methylesterase activity"/>
    <property type="evidence" value="ECO:0007669"/>
    <property type="project" value="TreeGrafter"/>
</dbReference>
<organism evidence="4 5">
    <name type="scientific">Hortaea werneckii</name>
    <name type="common">Black yeast</name>
    <name type="synonym">Cladosporium werneckii</name>
    <dbReference type="NCBI Taxonomy" id="91943"/>
    <lineage>
        <taxon>Eukaryota</taxon>
        <taxon>Fungi</taxon>
        <taxon>Dikarya</taxon>
        <taxon>Ascomycota</taxon>
        <taxon>Pezizomycotina</taxon>
        <taxon>Dothideomycetes</taxon>
        <taxon>Dothideomycetidae</taxon>
        <taxon>Mycosphaerellales</taxon>
        <taxon>Teratosphaeriaceae</taxon>
        <taxon>Hortaea</taxon>
    </lineage>
</organism>